<dbReference type="PROSITE" id="PS51827">
    <property type="entry name" value="XTBD"/>
    <property type="match status" value="1"/>
</dbReference>
<proteinExistence type="predicted"/>
<protein>
    <submittedName>
        <fullName evidence="3">Uncharacterized protein</fullName>
    </submittedName>
</protein>
<keyword evidence="4" id="KW-1185">Reference proteome</keyword>
<dbReference type="SMART" id="SM00443">
    <property type="entry name" value="G_patch"/>
    <property type="match status" value="1"/>
</dbReference>
<dbReference type="Pfam" id="PF01585">
    <property type="entry name" value="G-patch"/>
    <property type="match status" value="1"/>
</dbReference>
<dbReference type="InterPro" id="IPR000467">
    <property type="entry name" value="G_patch_dom"/>
</dbReference>
<dbReference type="PANTHER" id="PTHR20923">
    <property type="entry name" value="BAT4 PROTEIN-RELATED"/>
    <property type="match status" value="1"/>
</dbReference>
<dbReference type="InterPro" id="IPR021859">
    <property type="entry name" value="XTBD"/>
</dbReference>
<name>A0A182XVF6_ANOST</name>
<dbReference type="PROSITE" id="PS50174">
    <property type="entry name" value="G_PATCH"/>
    <property type="match status" value="1"/>
</dbReference>
<dbReference type="VEuPathDB" id="VectorBase:ASTEI20_030818"/>
<evidence type="ECO:0000313" key="4">
    <source>
        <dbReference type="Proteomes" id="UP000076408"/>
    </source>
</evidence>
<reference evidence="4" key="1">
    <citation type="journal article" date="2014" name="Genome Biol.">
        <title>Genome analysis of a major urban malaria vector mosquito, Anopheles stephensi.</title>
        <authorList>
            <person name="Jiang X."/>
            <person name="Peery A."/>
            <person name="Hall A.B."/>
            <person name="Sharma A."/>
            <person name="Chen X.G."/>
            <person name="Waterhouse R.M."/>
            <person name="Komissarov A."/>
            <person name="Riehle M.M."/>
            <person name="Shouche Y."/>
            <person name="Sharakhova M.V."/>
            <person name="Lawson D."/>
            <person name="Pakpour N."/>
            <person name="Arensburger P."/>
            <person name="Davidson V.L."/>
            <person name="Eiglmeier K."/>
            <person name="Emrich S."/>
            <person name="George P."/>
            <person name="Kennedy R.C."/>
            <person name="Mane S.P."/>
            <person name="Maslen G."/>
            <person name="Oringanje C."/>
            <person name="Qi Y."/>
            <person name="Settlage R."/>
            <person name="Tojo M."/>
            <person name="Tubio J.M."/>
            <person name="Unger M.F."/>
            <person name="Wang B."/>
            <person name="Vernick K.D."/>
            <person name="Ribeiro J.M."/>
            <person name="James A.A."/>
            <person name="Michel K."/>
            <person name="Riehle M.A."/>
            <person name="Luckhart S."/>
            <person name="Sharakhov I.V."/>
            <person name="Tu Z."/>
        </authorList>
    </citation>
    <scope>NUCLEOTIDE SEQUENCE [LARGE SCALE GENOMIC DNA]</scope>
    <source>
        <strain evidence="4">Indian</strain>
    </source>
</reference>
<accession>A0A182XVF6</accession>
<reference evidence="3" key="2">
    <citation type="submission" date="2020-05" db="UniProtKB">
        <authorList>
            <consortium name="EnsemblMetazoa"/>
        </authorList>
    </citation>
    <scope>IDENTIFICATION</scope>
    <source>
        <strain evidence="3">Indian</strain>
    </source>
</reference>
<sequence>MESAEPAVNTDWIIEIYRTPHDTNSLWNLKKWFMQLHKECIPEEELVALAQVFANMVAYGCRYAPELMERVSELGKPVAKVYHSLKAKRSFRAQIPVKTECHESPAHVPADPEGLDWRMDPVFPAHTLDEILRNIIVVNNSLKETTEWFERLGSGTISIAISAISHGIFEVKAYAANHFINKTSGTYRKAYAQCVVDLLEILKYYCYQVNYIQRFPYLNYNVERLLNESSHQPVQCIEQHNIGYRLLQKLGWSGGGLGSKQTGILRPIEVCYKHDRRGLGSKKPTKKNQSIDTIEDYCHIDIPFYHMLMDAILARQPYYDLIFSPEFTESERILLTRLAAQRRLRCGTRISETGQAQFVIKRYPLPPHVVLAQVLVENHPLVSKYYEVIPPRMFLQSY</sequence>
<dbReference type="Proteomes" id="UP000076408">
    <property type="component" value="Unassembled WGS sequence"/>
</dbReference>
<dbReference type="InterPro" id="IPR039146">
    <property type="entry name" value="GPANK1"/>
</dbReference>
<dbReference type="VEuPathDB" id="VectorBase:ASTE003502"/>
<dbReference type="VEuPathDB" id="VectorBase:ASTEI00192"/>
<dbReference type="Pfam" id="PF11952">
    <property type="entry name" value="XTBD"/>
    <property type="match status" value="1"/>
</dbReference>
<dbReference type="PANTHER" id="PTHR20923:SF1">
    <property type="entry name" value="G PATCH DOMAIN AND ANKYRIN REPEAT-CONTAINING PROTEIN 1"/>
    <property type="match status" value="1"/>
</dbReference>
<evidence type="ECO:0000313" key="3">
    <source>
        <dbReference type="EnsemblMetazoa" id="ASTEI00192-PA"/>
    </source>
</evidence>
<feature type="domain" description="XRN2-binding (XTBD)" evidence="2">
    <location>
        <begin position="14"/>
        <end position="98"/>
    </location>
</feature>
<dbReference type="EnsemblMetazoa" id="ASTEI00192-RA">
    <property type="protein sequence ID" value="ASTEI00192-PA"/>
    <property type="gene ID" value="ASTEI00192"/>
</dbReference>
<organism evidence="3 4">
    <name type="scientific">Anopheles stephensi</name>
    <name type="common">Indo-Pakistan malaria mosquito</name>
    <dbReference type="NCBI Taxonomy" id="30069"/>
    <lineage>
        <taxon>Eukaryota</taxon>
        <taxon>Metazoa</taxon>
        <taxon>Ecdysozoa</taxon>
        <taxon>Arthropoda</taxon>
        <taxon>Hexapoda</taxon>
        <taxon>Insecta</taxon>
        <taxon>Pterygota</taxon>
        <taxon>Neoptera</taxon>
        <taxon>Endopterygota</taxon>
        <taxon>Diptera</taxon>
        <taxon>Nematocera</taxon>
        <taxon>Culicoidea</taxon>
        <taxon>Culicidae</taxon>
        <taxon>Anophelinae</taxon>
        <taxon>Anopheles</taxon>
    </lineage>
</organism>
<evidence type="ECO:0000259" key="2">
    <source>
        <dbReference type="PROSITE" id="PS51827"/>
    </source>
</evidence>
<dbReference type="STRING" id="30069.A0A182XVF6"/>
<dbReference type="AlphaFoldDB" id="A0A182XVF6"/>
<dbReference type="OMA" id="YCYQVNY"/>
<feature type="domain" description="G-patch" evidence="1">
    <location>
        <begin position="239"/>
        <end position="284"/>
    </location>
</feature>
<dbReference type="GO" id="GO:0003676">
    <property type="term" value="F:nucleic acid binding"/>
    <property type="evidence" value="ECO:0007669"/>
    <property type="project" value="InterPro"/>
</dbReference>
<evidence type="ECO:0000259" key="1">
    <source>
        <dbReference type="PROSITE" id="PS50174"/>
    </source>
</evidence>